<gene>
    <name evidence="1" type="ORF">PT974_01663</name>
</gene>
<evidence type="ECO:0000313" key="1">
    <source>
        <dbReference type="EMBL" id="KAK5999270.1"/>
    </source>
</evidence>
<sequence>MVPDCKRPTFIPIPHCYFGKVGQEEVHVAAFMLVHILHLLLFAPTN</sequence>
<accession>A0ABR0T5F5</accession>
<keyword evidence="2" id="KW-1185">Reference proteome</keyword>
<comment type="caution">
    <text evidence="1">The sequence shown here is derived from an EMBL/GenBank/DDBJ whole genome shotgun (WGS) entry which is preliminary data.</text>
</comment>
<dbReference type="Proteomes" id="UP001338125">
    <property type="component" value="Unassembled WGS sequence"/>
</dbReference>
<proteinExistence type="predicted"/>
<organism evidence="1 2">
    <name type="scientific">Cladobotryum mycophilum</name>
    <dbReference type="NCBI Taxonomy" id="491253"/>
    <lineage>
        <taxon>Eukaryota</taxon>
        <taxon>Fungi</taxon>
        <taxon>Dikarya</taxon>
        <taxon>Ascomycota</taxon>
        <taxon>Pezizomycotina</taxon>
        <taxon>Sordariomycetes</taxon>
        <taxon>Hypocreomycetidae</taxon>
        <taxon>Hypocreales</taxon>
        <taxon>Hypocreaceae</taxon>
        <taxon>Cladobotryum</taxon>
    </lineage>
</organism>
<dbReference type="EMBL" id="JAVFKD010000001">
    <property type="protein sequence ID" value="KAK5999270.1"/>
    <property type="molecule type" value="Genomic_DNA"/>
</dbReference>
<protein>
    <submittedName>
        <fullName evidence="1">Uncharacterized protein</fullName>
    </submittedName>
</protein>
<evidence type="ECO:0000313" key="2">
    <source>
        <dbReference type="Proteomes" id="UP001338125"/>
    </source>
</evidence>
<reference evidence="1 2" key="1">
    <citation type="submission" date="2024-01" db="EMBL/GenBank/DDBJ databases">
        <title>Complete genome of Cladobotryum mycophilum ATHUM6906.</title>
        <authorList>
            <person name="Christinaki A.C."/>
            <person name="Myridakis A.I."/>
            <person name="Kouvelis V.N."/>
        </authorList>
    </citation>
    <scope>NUCLEOTIDE SEQUENCE [LARGE SCALE GENOMIC DNA]</scope>
    <source>
        <strain evidence="1 2">ATHUM6906</strain>
    </source>
</reference>
<name>A0ABR0T5F5_9HYPO</name>